<reference evidence="9 10" key="1">
    <citation type="submission" date="2015-01" db="EMBL/GenBank/DDBJ databases">
        <title>Jeotgalibacillus campisalis genome sequencing.</title>
        <authorList>
            <person name="Goh K.M."/>
            <person name="Chan K.-G."/>
            <person name="Yaakop A.S."/>
            <person name="Ee R."/>
            <person name="Gan H.M."/>
            <person name="Chan C.S."/>
        </authorList>
    </citation>
    <scope>NUCLEOTIDE SEQUENCE [LARGE SCALE GENOMIC DNA]</scope>
    <source>
        <strain evidence="9 10">SF-57</strain>
    </source>
</reference>
<dbReference type="RefSeq" id="WP_041061162.1">
    <property type="nucleotide sequence ID" value="NZ_JXRR01000022.1"/>
</dbReference>
<evidence type="ECO:0000256" key="2">
    <source>
        <dbReference type="ARBA" id="ARBA00017823"/>
    </source>
</evidence>
<keyword evidence="3" id="KW-0678">Repressor</keyword>
<name>A0A0C2VEN7_9BACL</name>
<sequence length="87" mass="9871">MKINSLNSANLNPYARQQAKVDQADVQKLQKADKVEISSQAKEMQENSSIQAERQEKLNQLKLNIENGTYQADPKQTAADLLKHFRS</sequence>
<dbReference type="EMBL" id="JXRR01000022">
    <property type="protein sequence ID" value="KIL42986.1"/>
    <property type="molecule type" value="Genomic_DNA"/>
</dbReference>
<dbReference type="PATRIC" id="fig|220754.4.peg.3404"/>
<evidence type="ECO:0000256" key="4">
    <source>
        <dbReference type="ARBA" id="ARBA00022795"/>
    </source>
</evidence>
<dbReference type="Proteomes" id="UP000031972">
    <property type="component" value="Unassembled WGS sequence"/>
</dbReference>
<proteinExistence type="inferred from homology"/>
<evidence type="ECO:0000256" key="7">
    <source>
        <dbReference type="SAM" id="MobiDB-lite"/>
    </source>
</evidence>
<dbReference type="InterPro" id="IPR007412">
    <property type="entry name" value="FlgM"/>
</dbReference>
<keyword evidence="4" id="KW-1005">Bacterial flagellum biogenesis</keyword>
<evidence type="ECO:0000313" key="10">
    <source>
        <dbReference type="Proteomes" id="UP000031972"/>
    </source>
</evidence>
<feature type="region of interest" description="Disordered" evidence="7">
    <location>
        <begin position="1"/>
        <end position="22"/>
    </location>
</feature>
<dbReference type="Pfam" id="PF04316">
    <property type="entry name" value="FlgM"/>
    <property type="match status" value="1"/>
</dbReference>
<evidence type="ECO:0000256" key="6">
    <source>
        <dbReference type="ARBA" id="ARBA00023163"/>
    </source>
</evidence>
<feature type="domain" description="Anti-sigma-28 factor FlgM C-terminal" evidence="8">
    <location>
        <begin position="33"/>
        <end position="82"/>
    </location>
</feature>
<evidence type="ECO:0000256" key="3">
    <source>
        <dbReference type="ARBA" id="ARBA00022491"/>
    </source>
</evidence>
<feature type="compositionally biased region" description="Polar residues" evidence="7">
    <location>
        <begin position="1"/>
        <end position="11"/>
    </location>
</feature>
<protein>
    <recommendedName>
        <fullName evidence="2">Negative regulator of flagellin synthesis</fullName>
    </recommendedName>
</protein>
<dbReference type="InterPro" id="IPR035890">
    <property type="entry name" value="Anti-sigma-28_factor_FlgM_sf"/>
</dbReference>
<dbReference type="NCBIfam" id="TIGR03824">
    <property type="entry name" value="FlgM_jcvi"/>
    <property type="match status" value="1"/>
</dbReference>
<dbReference type="GO" id="GO:0045892">
    <property type="term" value="P:negative regulation of DNA-templated transcription"/>
    <property type="evidence" value="ECO:0007669"/>
    <property type="project" value="InterPro"/>
</dbReference>
<keyword evidence="6" id="KW-0804">Transcription</keyword>
<keyword evidence="5" id="KW-0805">Transcription regulation</keyword>
<evidence type="ECO:0000256" key="5">
    <source>
        <dbReference type="ARBA" id="ARBA00023015"/>
    </source>
</evidence>
<evidence type="ECO:0000313" key="9">
    <source>
        <dbReference type="EMBL" id="KIL42986.1"/>
    </source>
</evidence>
<comment type="similarity">
    <text evidence="1">Belongs to the FlgM family.</text>
</comment>
<dbReference type="SUPFAM" id="SSF101498">
    <property type="entry name" value="Anti-sigma factor FlgM"/>
    <property type="match status" value="1"/>
</dbReference>
<dbReference type="InterPro" id="IPR031316">
    <property type="entry name" value="FlgM_C"/>
</dbReference>
<comment type="caution">
    <text evidence="9">The sequence shown here is derived from an EMBL/GenBank/DDBJ whole genome shotgun (WGS) entry which is preliminary data.</text>
</comment>
<dbReference type="AlphaFoldDB" id="A0A0C2VEN7"/>
<evidence type="ECO:0000256" key="1">
    <source>
        <dbReference type="ARBA" id="ARBA00005322"/>
    </source>
</evidence>
<accession>A0A0C2VEN7</accession>
<evidence type="ECO:0000259" key="8">
    <source>
        <dbReference type="Pfam" id="PF04316"/>
    </source>
</evidence>
<gene>
    <name evidence="9" type="ORF">KR50_33890</name>
</gene>
<dbReference type="GO" id="GO:0044781">
    <property type="term" value="P:bacterial-type flagellum organization"/>
    <property type="evidence" value="ECO:0007669"/>
    <property type="project" value="UniProtKB-KW"/>
</dbReference>
<keyword evidence="10" id="KW-1185">Reference proteome</keyword>
<organism evidence="9 10">
    <name type="scientific">Jeotgalibacillus campisalis</name>
    <dbReference type="NCBI Taxonomy" id="220754"/>
    <lineage>
        <taxon>Bacteria</taxon>
        <taxon>Bacillati</taxon>
        <taxon>Bacillota</taxon>
        <taxon>Bacilli</taxon>
        <taxon>Bacillales</taxon>
        <taxon>Caryophanaceae</taxon>
        <taxon>Jeotgalibacillus</taxon>
    </lineage>
</organism>
<dbReference type="OrthoDB" id="2991036at2"/>